<evidence type="ECO:0000313" key="2">
    <source>
        <dbReference type="Proteomes" id="UP001054945"/>
    </source>
</evidence>
<evidence type="ECO:0000313" key="1">
    <source>
        <dbReference type="EMBL" id="GIY76078.1"/>
    </source>
</evidence>
<keyword evidence="2" id="KW-1185">Reference proteome</keyword>
<sequence>MPIWPYGIKDYYLIVEIINFYNSPIPDFGMAPIKALATTRTTKKENIFSQRDSPSARILIGRDHEDNLKADKSSILEKSKYDPEGTLLFLNMNSFGHKTRSNAKKLS</sequence>
<organism evidence="1 2">
    <name type="scientific">Caerostris extrusa</name>
    <name type="common">Bark spider</name>
    <name type="synonym">Caerostris bankana</name>
    <dbReference type="NCBI Taxonomy" id="172846"/>
    <lineage>
        <taxon>Eukaryota</taxon>
        <taxon>Metazoa</taxon>
        <taxon>Ecdysozoa</taxon>
        <taxon>Arthropoda</taxon>
        <taxon>Chelicerata</taxon>
        <taxon>Arachnida</taxon>
        <taxon>Araneae</taxon>
        <taxon>Araneomorphae</taxon>
        <taxon>Entelegynae</taxon>
        <taxon>Araneoidea</taxon>
        <taxon>Araneidae</taxon>
        <taxon>Caerostris</taxon>
    </lineage>
</organism>
<dbReference type="EMBL" id="BPLR01015431">
    <property type="protein sequence ID" value="GIY76078.1"/>
    <property type="molecule type" value="Genomic_DNA"/>
</dbReference>
<proteinExistence type="predicted"/>
<reference evidence="1 2" key="1">
    <citation type="submission" date="2021-06" db="EMBL/GenBank/DDBJ databases">
        <title>Caerostris extrusa draft genome.</title>
        <authorList>
            <person name="Kono N."/>
            <person name="Arakawa K."/>
        </authorList>
    </citation>
    <scope>NUCLEOTIDE SEQUENCE [LARGE SCALE GENOMIC DNA]</scope>
</reference>
<gene>
    <name evidence="1" type="ORF">CEXT_17761</name>
</gene>
<dbReference type="AlphaFoldDB" id="A0AAV4W1F3"/>
<protein>
    <submittedName>
        <fullName evidence="1">Uncharacterized protein</fullName>
    </submittedName>
</protein>
<accession>A0AAV4W1F3</accession>
<dbReference type="Proteomes" id="UP001054945">
    <property type="component" value="Unassembled WGS sequence"/>
</dbReference>
<name>A0AAV4W1F3_CAEEX</name>
<comment type="caution">
    <text evidence="1">The sequence shown here is derived from an EMBL/GenBank/DDBJ whole genome shotgun (WGS) entry which is preliminary data.</text>
</comment>